<dbReference type="InterPro" id="IPR027469">
    <property type="entry name" value="Cation_efflux_TMD_sf"/>
</dbReference>
<accession>A0ABV6YGC6</accession>
<keyword evidence="5 6" id="KW-0472">Membrane</keyword>
<keyword evidence="4 6" id="KW-1133">Transmembrane helix</keyword>
<dbReference type="Proteomes" id="UP001593940">
    <property type="component" value="Unassembled WGS sequence"/>
</dbReference>
<feature type="transmembrane region" description="Helical" evidence="6">
    <location>
        <begin position="56"/>
        <end position="74"/>
    </location>
</feature>
<dbReference type="PANTHER" id="PTHR43840:SF15">
    <property type="entry name" value="MITOCHONDRIAL METAL TRANSPORTER 1-RELATED"/>
    <property type="match status" value="1"/>
</dbReference>
<evidence type="ECO:0000256" key="4">
    <source>
        <dbReference type="ARBA" id="ARBA00022989"/>
    </source>
</evidence>
<evidence type="ECO:0000256" key="6">
    <source>
        <dbReference type="SAM" id="Phobius"/>
    </source>
</evidence>
<evidence type="ECO:0000256" key="5">
    <source>
        <dbReference type="ARBA" id="ARBA00023136"/>
    </source>
</evidence>
<dbReference type="InterPro" id="IPR058533">
    <property type="entry name" value="Cation_efflux_TM"/>
</dbReference>
<evidence type="ECO:0000256" key="3">
    <source>
        <dbReference type="ARBA" id="ARBA00022692"/>
    </source>
</evidence>
<keyword evidence="9" id="KW-1185">Reference proteome</keyword>
<evidence type="ECO:0000313" key="9">
    <source>
        <dbReference type="Proteomes" id="UP001593940"/>
    </source>
</evidence>
<comment type="caution">
    <text evidence="8">The sequence shown here is derived from an EMBL/GenBank/DDBJ whole genome shotgun (WGS) entry which is preliminary data.</text>
</comment>
<dbReference type="Gene3D" id="1.20.1510.10">
    <property type="entry name" value="Cation efflux protein transmembrane domain"/>
    <property type="match status" value="1"/>
</dbReference>
<dbReference type="SUPFAM" id="SSF161111">
    <property type="entry name" value="Cation efflux protein transmembrane domain-like"/>
    <property type="match status" value="1"/>
</dbReference>
<keyword evidence="3 6" id="KW-0812">Transmembrane</keyword>
<evidence type="ECO:0000313" key="8">
    <source>
        <dbReference type="EMBL" id="MFC1460067.1"/>
    </source>
</evidence>
<comment type="subcellular location">
    <subcellularLocation>
        <location evidence="1">Membrane</location>
        <topology evidence="1">Multi-pass membrane protein</topology>
    </subcellularLocation>
</comment>
<name>A0ABV6YGC6_9HYPH</name>
<reference evidence="8 9" key="1">
    <citation type="submission" date="2024-09" db="EMBL/GenBank/DDBJ databases">
        <title>Nodulacao em especies de Leguminosae Basais da Amazonia e Caracterizacao dos Rizobios e Bacterias Associadas aos Nodulos.</title>
        <authorList>
            <person name="Jambeiro I.C.A."/>
            <person name="Lopes I.S."/>
            <person name="Aguiar E.R.G.R."/>
            <person name="Santos A.F.J."/>
            <person name="Dos Santos J.M.F."/>
            <person name="Gross E."/>
        </authorList>
    </citation>
    <scope>NUCLEOTIDE SEQUENCE [LARGE SCALE GENOMIC DNA]</scope>
    <source>
        <strain evidence="8 9">BRUESC1165</strain>
    </source>
</reference>
<proteinExistence type="predicted"/>
<evidence type="ECO:0000259" key="7">
    <source>
        <dbReference type="Pfam" id="PF01545"/>
    </source>
</evidence>
<sequence>MRPIENFEFPEDKQALFKRAQRLEVITVLYIASAAVALYVTMGSSQAMRASFFEDVISIIPAIVFLICSRIALWPPNRNFPYGYHGAVSIGYLISSVALVAMGLFLLIESASKFLSGERTTIGGMHIFGETIWAGWPMLAAIAYTGIPSVILGHMKLKLAPKIHDKILYADANMMKADWMAEGATAIGVLGTGFGYWWLDPLAAGIIALDILKDGFSNLGVVTADLMERRPQKTDRSGYETLPEDLRRRIEALDWVKEAEVRLRESGHIVLGEVYVVPSRTDNLPERVASAIDDAKGMNWRLHDVTISVVPRLNDDASPAPDGQS</sequence>
<feature type="transmembrane region" description="Helical" evidence="6">
    <location>
        <begin position="23"/>
        <end position="44"/>
    </location>
</feature>
<dbReference type="RefSeq" id="WP_377031414.1">
    <property type="nucleotide sequence ID" value="NZ_JBHOMY010000120.1"/>
</dbReference>
<dbReference type="Pfam" id="PF01545">
    <property type="entry name" value="Cation_efflux"/>
    <property type="match status" value="1"/>
</dbReference>
<dbReference type="EMBL" id="JBHOMY010000120">
    <property type="protein sequence ID" value="MFC1460067.1"/>
    <property type="molecule type" value="Genomic_DNA"/>
</dbReference>
<evidence type="ECO:0000256" key="1">
    <source>
        <dbReference type="ARBA" id="ARBA00004141"/>
    </source>
</evidence>
<gene>
    <name evidence="8" type="ORF">ACETIH_25855</name>
</gene>
<protein>
    <submittedName>
        <fullName evidence="8">Cation diffusion facilitator family transporter</fullName>
    </submittedName>
</protein>
<keyword evidence="2" id="KW-0813">Transport</keyword>
<dbReference type="PANTHER" id="PTHR43840">
    <property type="entry name" value="MITOCHONDRIAL METAL TRANSPORTER 1-RELATED"/>
    <property type="match status" value="1"/>
</dbReference>
<dbReference type="InterPro" id="IPR050291">
    <property type="entry name" value="CDF_Transporter"/>
</dbReference>
<feature type="transmembrane region" description="Helical" evidence="6">
    <location>
        <begin position="86"/>
        <end position="108"/>
    </location>
</feature>
<evidence type="ECO:0000256" key="2">
    <source>
        <dbReference type="ARBA" id="ARBA00022448"/>
    </source>
</evidence>
<feature type="transmembrane region" description="Helical" evidence="6">
    <location>
        <begin position="133"/>
        <end position="152"/>
    </location>
</feature>
<feature type="domain" description="Cation efflux protein transmembrane" evidence="7">
    <location>
        <begin position="27"/>
        <end position="219"/>
    </location>
</feature>
<organism evidence="8 9">
    <name type="scientific">Microvirga arabica</name>
    <dbReference type="NCBI Taxonomy" id="1128671"/>
    <lineage>
        <taxon>Bacteria</taxon>
        <taxon>Pseudomonadati</taxon>
        <taxon>Pseudomonadota</taxon>
        <taxon>Alphaproteobacteria</taxon>
        <taxon>Hyphomicrobiales</taxon>
        <taxon>Methylobacteriaceae</taxon>
        <taxon>Microvirga</taxon>
    </lineage>
</organism>